<evidence type="ECO:0000256" key="3">
    <source>
        <dbReference type="ARBA" id="ARBA00022475"/>
    </source>
</evidence>
<evidence type="ECO:0000259" key="7">
    <source>
        <dbReference type="Pfam" id="PF02608"/>
    </source>
</evidence>
<sequence length="342" mass="37045">MKKILAFMGTVLTLITLVSCKPKEEAKASDTKAPANAKKVAIVYSTGGKGDKSFNDSAYRGLQMAKDKLGIEFSEYEPKDPSAEAQNQLFQYAEKGEYELIIGVGFTMKDAVVAAAKAFPDQKFALVDDEIPDLPNVVSLMFKEQEGSFLLGAMSAMVSKTNTLGFVGGVEAPVIWRFQAGFEQGAKYVNPNIKILPVFINGNNPFNDPQTAKTLTETLIGKNADIVFQVAGASGSGVFQAAKEKGVYALGVDSNQDGEEPGVILTSMVKRVDNAVFNQIKDTLDGNFKSGIKYFGLKEDGVGTTDFEFSKKVVTEEIRNKIKEIAEKIKSGEIKVSDKVQK</sequence>
<accession>A0ABT7HJF8</accession>
<proteinExistence type="inferred from homology"/>
<evidence type="ECO:0000313" key="9">
    <source>
        <dbReference type="Proteomes" id="UP001225134"/>
    </source>
</evidence>
<dbReference type="Gene3D" id="3.40.50.2300">
    <property type="match status" value="2"/>
</dbReference>
<dbReference type="Proteomes" id="UP001225134">
    <property type="component" value="Unassembled WGS sequence"/>
</dbReference>
<name>A0ABT7HJF8_9FUSO</name>
<comment type="similarity">
    <text evidence="2">Belongs to the BMP lipoprotein family.</text>
</comment>
<comment type="caution">
    <text evidence="8">The sequence shown here is derived from an EMBL/GenBank/DDBJ whole genome shotgun (WGS) entry which is preliminary data.</text>
</comment>
<keyword evidence="4" id="KW-0732">Signal</keyword>
<feature type="domain" description="ABC transporter substrate-binding protein PnrA-like" evidence="7">
    <location>
        <begin position="39"/>
        <end position="338"/>
    </location>
</feature>
<dbReference type="InterPro" id="IPR050957">
    <property type="entry name" value="BMP_lipoprotein"/>
</dbReference>
<dbReference type="InterPro" id="IPR028082">
    <property type="entry name" value="Peripla_BP_I"/>
</dbReference>
<organism evidence="8 9">
    <name type="scientific">Sneathia sanguinegens</name>
    <dbReference type="NCBI Taxonomy" id="40543"/>
    <lineage>
        <taxon>Bacteria</taxon>
        <taxon>Fusobacteriati</taxon>
        <taxon>Fusobacteriota</taxon>
        <taxon>Fusobacteriia</taxon>
        <taxon>Fusobacteriales</taxon>
        <taxon>Leptotrichiaceae</taxon>
        <taxon>Sneathia</taxon>
    </lineage>
</organism>
<dbReference type="SUPFAM" id="SSF53822">
    <property type="entry name" value="Periplasmic binding protein-like I"/>
    <property type="match status" value="1"/>
</dbReference>
<dbReference type="EMBL" id="JASSPP010000002">
    <property type="protein sequence ID" value="MDK9580269.1"/>
    <property type="molecule type" value="Genomic_DNA"/>
</dbReference>
<evidence type="ECO:0000256" key="6">
    <source>
        <dbReference type="ARBA" id="ARBA00023288"/>
    </source>
</evidence>
<evidence type="ECO:0000256" key="4">
    <source>
        <dbReference type="ARBA" id="ARBA00022729"/>
    </source>
</evidence>
<evidence type="ECO:0000313" key="8">
    <source>
        <dbReference type="EMBL" id="MDK9580269.1"/>
    </source>
</evidence>
<dbReference type="PANTHER" id="PTHR34296:SF2">
    <property type="entry name" value="ABC TRANSPORTER GUANOSINE-BINDING PROTEIN NUPN"/>
    <property type="match status" value="1"/>
</dbReference>
<protein>
    <submittedName>
        <fullName evidence="8">BMP family ABC transporter substrate-binding protein</fullName>
    </submittedName>
</protein>
<dbReference type="PROSITE" id="PS51257">
    <property type="entry name" value="PROKAR_LIPOPROTEIN"/>
    <property type="match status" value="1"/>
</dbReference>
<dbReference type="PANTHER" id="PTHR34296">
    <property type="entry name" value="TRANSCRIPTIONAL ACTIVATOR PROTEIN MED"/>
    <property type="match status" value="1"/>
</dbReference>
<keyword evidence="3" id="KW-1003">Cell membrane</keyword>
<evidence type="ECO:0000256" key="5">
    <source>
        <dbReference type="ARBA" id="ARBA00023136"/>
    </source>
</evidence>
<dbReference type="InterPro" id="IPR003760">
    <property type="entry name" value="PnrA-like"/>
</dbReference>
<dbReference type="Pfam" id="PF02608">
    <property type="entry name" value="Bmp"/>
    <property type="match status" value="1"/>
</dbReference>
<keyword evidence="6" id="KW-0449">Lipoprotein</keyword>
<keyword evidence="5" id="KW-0472">Membrane</keyword>
<evidence type="ECO:0000256" key="1">
    <source>
        <dbReference type="ARBA" id="ARBA00004193"/>
    </source>
</evidence>
<evidence type="ECO:0000256" key="2">
    <source>
        <dbReference type="ARBA" id="ARBA00008610"/>
    </source>
</evidence>
<comment type="subcellular location">
    <subcellularLocation>
        <location evidence="1">Cell membrane</location>
        <topology evidence="1">Lipid-anchor</topology>
    </subcellularLocation>
</comment>
<dbReference type="RefSeq" id="WP_285152645.1">
    <property type="nucleotide sequence ID" value="NZ_JASSPP010000002.1"/>
</dbReference>
<dbReference type="CDD" id="cd06354">
    <property type="entry name" value="PBP1_PrnA-like"/>
    <property type="match status" value="1"/>
</dbReference>
<gene>
    <name evidence="8" type="ORF">QQA45_01885</name>
</gene>
<keyword evidence="9" id="KW-1185">Reference proteome</keyword>
<reference evidence="8 9" key="1">
    <citation type="submission" date="2023-06" db="EMBL/GenBank/DDBJ databases">
        <title>Antibody response to the Sneathia vaginalis cytopathogenic toxin A during pregnancy.</title>
        <authorList>
            <person name="Mccoy Z.T."/>
            <person name="Serrano M.G."/>
            <person name="Spaine K."/>
            <person name="Edwards D.J."/>
            <person name="Buck G.A."/>
            <person name="Jefferson K."/>
        </authorList>
    </citation>
    <scope>NUCLEOTIDE SEQUENCE [LARGE SCALE GENOMIC DNA]</scope>
    <source>
        <strain evidence="8 9">CCUG 42621</strain>
    </source>
</reference>